<evidence type="ECO:0000256" key="1">
    <source>
        <dbReference type="SAM" id="MobiDB-lite"/>
    </source>
</evidence>
<organism evidence="2 3">
    <name type="scientific">Pleurodeles waltl</name>
    <name type="common">Iberian ribbed newt</name>
    <dbReference type="NCBI Taxonomy" id="8319"/>
    <lineage>
        <taxon>Eukaryota</taxon>
        <taxon>Metazoa</taxon>
        <taxon>Chordata</taxon>
        <taxon>Craniata</taxon>
        <taxon>Vertebrata</taxon>
        <taxon>Euteleostomi</taxon>
        <taxon>Amphibia</taxon>
        <taxon>Batrachia</taxon>
        <taxon>Caudata</taxon>
        <taxon>Salamandroidea</taxon>
        <taxon>Salamandridae</taxon>
        <taxon>Pleurodelinae</taxon>
        <taxon>Pleurodeles</taxon>
    </lineage>
</organism>
<keyword evidence="3" id="KW-1185">Reference proteome</keyword>
<name>A0AAV7QNG5_PLEWA</name>
<dbReference type="Proteomes" id="UP001066276">
    <property type="component" value="Chromosome 6"/>
</dbReference>
<dbReference type="AlphaFoldDB" id="A0AAV7QNG5"/>
<sequence>MPDINDHAYHLTHMVILLGYGKEVPKAYRKLIALAVLLGKQQVAMRQKEVEGEEPGSARAGARSRKLQRSAAFLPVWDTFGGPGTAAKQRQKKARGKEAMGPGGQRSVSVRAHWDTA</sequence>
<gene>
    <name evidence="2" type="ORF">NDU88_008347</name>
</gene>
<comment type="caution">
    <text evidence="2">The sequence shown here is derived from an EMBL/GenBank/DDBJ whole genome shotgun (WGS) entry which is preliminary data.</text>
</comment>
<protein>
    <submittedName>
        <fullName evidence="2">Uncharacterized protein</fullName>
    </submittedName>
</protein>
<proteinExistence type="predicted"/>
<dbReference type="EMBL" id="JANPWB010000010">
    <property type="protein sequence ID" value="KAJ1142019.1"/>
    <property type="molecule type" value="Genomic_DNA"/>
</dbReference>
<reference evidence="2" key="1">
    <citation type="journal article" date="2022" name="bioRxiv">
        <title>Sequencing and chromosome-scale assembly of the giantPleurodeles waltlgenome.</title>
        <authorList>
            <person name="Brown T."/>
            <person name="Elewa A."/>
            <person name="Iarovenko S."/>
            <person name="Subramanian E."/>
            <person name="Araus A.J."/>
            <person name="Petzold A."/>
            <person name="Susuki M."/>
            <person name="Suzuki K.-i.T."/>
            <person name="Hayashi T."/>
            <person name="Toyoda A."/>
            <person name="Oliveira C."/>
            <person name="Osipova E."/>
            <person name="Leigh N.D."/>
            <person name="Simon A."/>
            <person name="Yun M.H."/>
        </authorList>
    </citation>
    <scope>NUCLEOTIDE SEQUENCE</scope>
    <source>
        <strain evidence="2">20211129_DDA</strain>
        <tissue evidence="2">Liver</tissue>
    </source>
</reference>
<accession>A0AAV7QNG5</accession>
<evidence type="ECO:0000313" key="3">
    <source>
        <dbReference type="Proteomes" id="UP001066276"/>
    </source>
</evidence>
<feature type="region of interest" description="Disordered" evidence="1">
    <location>
        <begin position="81"/>
        <end position="117"/>
    </location>
</feature>
<evidence type="ECO:0000313" key="2">
    <source>
        <dbReference type="EMBL" id="KAJ1142019.1"/>
    </source>
</evidence>
<feature type="region of interest" description="Disordered" evidence="1">
    <location>
        <begin position="46"/>
        <end position="67"/>
    </location>
</feature>